<dbReference type="PRINTS" id="PR01356">
    <property type="entry name" value="GFGPROTEIN"/>
</dbReference>
<sequence length="400" mass="46270">MSEQSSSSNNASSRSSEQASSLSVEQKEMTVESNLNHHPELIAGSSNGRAFTKNKLFSEVRPGSNFKIQQEYMARVENVQDVDENGQKVTIQVLSGRQDNYNGVNITIGSEIENFEKVMTDSLQYWMKKKKRGVWVYITTEFSEYIPILLKKFQFKMHHVNDDMLMLTRWLPETYNSDPKADPNKIPKYAQHYVGAGGVTIDFKRNQILLCTERHTRKPKGMGHLDFWKVPGGSVDDPNEHIGEGAVREVFEETGVKASFIGIMGFRHLFGFRFGKSDFYFICLLEAQSRKIDIDTNELAKCQWFDLEEYYKMDHLNFVQSVIRDSVREFMSRDEEQRKQMLWSMYDNSLSEKNAALMYHSVDLTNIAQQKAYVNAKDNTDPSLMYCYRGKSLDPEIQYQ</sequence>
<reference evidence="5 6" key="1">
    <citation type="journal article" date="2018" name="BMC Genomics">
        <title>The genome of Naegleria lovaniensis, the basis for a comparative approach to unravel pathogenicity factors of the human pathogenic amoeba N. fowleri.</title>
        <authorList>
            <person name="Liechti N."/>
            <person name="Schurch N."/>
            <person name="Bruggmann R."/>
            <person name="Wittwer M."/>
        </authorList>
    </citation>
    <scope>NUCLEOTIDE SEQUENCE [LARGE SCALE GENOMIC DNA]</scope>
    <source>
        <strain evidence="5 6">ATCC 30569</strain>
    </source>
</reference>
<dbReference type="SUPFAM" id="SSF55811">
    <property type="entry name" value="Nudix"/>
    <property type="match status" value="1"/>
</dbReference>
<feature type="compositionally biased region" description="Low complexity" evidence="3">
    <location>
        <begin position="1"/>
        <end position="23"/>
    </location>
</feature>
<dbReference type="PANTHER" id="PTHR13994">
    <property type="entry name" value="NUDIX HYDROLASE RELATED"/>
    <property type="match status" value="1"/>
</dbReference>
<evidence type="ECO:0000313" key="5">
    <source>
        <dbReference type="EMBL" id="KAG2379125.1"/>
    </source>
</evidence>
<feature type="region of interest" description="Disordered" evidence="3">
    <location>
        <begin position="1"/>
        <end position="33"/>
    </location>
</feature>
<evidence type="ECO:0000256" key="3">
    <source>
        <dbReference type="SAM" id="MobiDB-lite"/>
    </source>
</evidence>
<dbReference type="Proteomes" id="UP000816034">
    <property type="component" value="Unassembled WGS sequence"/>
</dbReference>
<evidence type="ECO:0000256" key="2">
    <source>
        <dbReference type="ARBA" id="ARBA00022801"/>
    </source>
</evidence>
<dbReference type="InterPro" id="IPR040618">
    <property type="entry name" value="Pre-Nudix"/>
</dbReference>
<dbReference type="GO" id="GO:0035529">
    <property type="term" value="F:NADH pyrophosphatase activity"/>
    <property type="evidence" value="ECO:0007669"/>
    <property type="project" value="TreeGrafter"/>
</dbReference>
<evidence type="ECO:0000259" key="4">
    <source>
        <dbReference type="PROSITE" id="PS51462"/>
    </source>
</evidence>
<dbReference type="Pfam" id="PF18290">
    <property type="entry name" value="Nudix_hydro"/>
    <property type="match status" value="1"/>
</dbReference>
<dbReference type="CDD" id="cd04670">
    <property type="entry name" value="NUDIX_ASFGF2_Nudt6"/>
    <property type="match status" value="1"/>
</dbReference>
<keyword evidence="6" id="KW-1185">Reference proteome</keyword>
<dbReference type="GO" id="GO:0051287">
    <property type="term" value="F:NAD binding"/>
    <property type="evidence" value="ECO:0007669"/>
    <property type="project" value="TreeGrafter"/>
</dbReference>
<dbReference type="InterPro" id="IPR015797">
    <property type="entry name" value="NUDIX_hydrolase-like_dom_sf"/>
</dbReference>
<name>A0AA88GLL3_NAELO</name>
<proteinExistence type="inferred from homology"/>
<accession>A0AA88GLL3</accession>
<dbReference type="Gene3D" id="3.90.79.10">
    <property type="entry name" value="Nucleoside Triphosphate Pyrophosphohydrolase"/>
    <property type="match status" value="1"/>
</dbReference>
<dbReference type="InterPro" id="IPR000086">
    <property type="entry name" value="NUDIX_hydrolase_dom"/>
</dbReference>
<comment type="similarity">
    <text evidence="1">Belongs to the Nudix hydrolase family.</text>
</comment>
<gene>
    <name evidence="5" type="ORF">C9374_007763</name>
</gene>
<dbReference type="GeneID" id="68100217"/>
<evidence type="ECO:0000256" key="1">
    <source>
        <dbReference type="ARBA" id="ARBA00005582"/>
    </source>
</evidence>
<organism evidence="5 6">
    <name type="scientific">Naegleria lovaniensis</name>
    <name type="common">Amoeba</name>
    <dbReference type="NCBI Taxonomy" id="51637"/>
    <lineage>
        <taxon>Eukaryota</taxon>
        <taxon>Discoba</taxon>
        <taxon>Heterolobosea</taxon>
        <taxon>Tetramitia</taxon>
        <taxon>Eutetramitia</taxon>
        <taxon>Vahlkampfiidae</taxon>
        <taxon>Naegleria</taxon>
    </lineage>
</organism>
<dbReference type="GO" id="GO:0047631">
    <property type="term" value="F:ADP-ribose diphosphatase activity"/>
    <property type="evidence" value="ECO:0007669"/>
    <property type="project" value="TreeGrafter"/>
</dbReference>
<dbReference type="PANTHER" id="PTHR13994:SF13">
    <property type="entry name" value="FI03680P"/>
    <property type="match status" value="1"/>
</dbReference>
<dbReference type="RefSeq" id="XP_044546387.1">
    <property type="nucleotide sequence ID" value="XM_044697764.1"/>
</dbReference>
<comment type="caution">
    <text evidence="5">The sequence shown here is derived from an EMBL/GenBank/DDBJ whole genome shotgun (WGS) entry which is preliminary data.</text>
</comment>
<keyword evidence="2" id="KW-0378">Hydrolase</keyword>
<dbReference type="PROSITE" id="PS51462">
    <property type="entry name" value="NUDIX"/>
    <property type="match status" value="1"/>
</dbReference>
<feature type="domain" description="Nudix hydrolase" evidence="4">
    <location>
        <begin position="191"/>
        <end position="332"/>
    </location>
</feature>
<protein>
    <recommendedName>
        <fullName evidence="4">Nudix hydrolase domain-containing protein</fullName>
    </recommendedName>
</protein>
<dbReference type="EMBL" id="PYSW02000030">
    <property type="protein sequence ID" value="KAG2379125.1"/>
    <property type="molecule type" value="Genomic_DNA"/>
</dbReference>
<evidence type="ECO:0000313" key="6">
    <source>
        <dbReference type="Proteomes" id="UP000816034"/>
    </source>
</evidence>
<dbReference type="InterPro" id="IPR003293">
    <property type="entry name" value="Nudix_hydrolase6-like"/>
</dbReference>
<dbReference type="AlphaFoldDB" id="A0AA88GLL3"/>
<dbReference type="Gene3D" id="3.40.630.30">
    <property type="match status" value="1"/>
</dbReference>
<dbReference type="Pfam" id="PF00293">
    <property type="entry name" value="NUDIX"/>
    <property type="match status" value="1"/>
</dbReference>